<keyword evidence="5" id="KW-0324">Glycolysis</keyword>
<evidence type="ECO:0000256" key="3">
    <source>
        <dbReference type="ARBA" id="ARBA00010387"/>
    </source>
</evidence>
<gene>
    <name evidence="7" type="ORF">KP509_08G025800</name>
</gene>
<dbReference type="PANTHER" id="PTHR11627">
    <property type="entry name" value="FRUCTOSE-BISPHOSPHATE ALDOLASE"/>
    <property type="match status" value="1"/>
</dbReference>
<evidence type="ECO:0000256" key="4">
    <source>
        <dbReference type="ARBA" id="ARBA00013068"/>
    </source>
</evidence>
<comment type="catalytic activity">
    <reaction evidence="1">
        <text>beta-D-fructose 1,6-bisphosphate = D-glyceraldehyde 3-phosphate + dihydroxyacetone phosphate</text>
        <dbReference type="Rhea" id="RHEA:14729"/>
        <dbReference type="ChEBI" id="CHEBI:32966"/>
        <dbReference type="ChEBI" id="CHEBI:57642"/>
        <dbReference type="ChEBI" id="CHEBI:59776"/>
        <dbReference type="EC" id="4.1.2.13"/>
    </reaction>
</comment>
<protein>
    <recommendedName>
        <fullName evidence="4">fructose-bisphosphate aldolase</fullName>
        <ecNumber evidence="4">4.1.2.13</ecNumber>
    </recommendedName>
</protein>
<evidence type="ECO:0000313" key="7">
    <source>
        <dbReference type="EMBL" id="KAH7431026.1"/>
    </source>
</evidence>
<evidence type="ECO:0000256" key="1">
    <source>
        <dbReference type="ARBA" id="ARBA00000441"/>
    </source>
</evidence>
<reference evidence="7" key="1">
    <citation type="submission" date="2021-08" db="EMBL/GenBank/DDBJ databases">
        <title>WGS assembly of Ceratopteris richardii.</title>
        <authorList>
            <person name="Marchant D.B."/>
            <person name="Chen G."/>
            <person name="Jenkins J."/>
            <person name="Shu S."/>
            <person name="Leebens-Mack J."/>
            <person name="Grimwood J."/>
            <person name="Schmutz J."/>
            <person name="Soltis P."/>
            <person name="Soltis D."/>
            <person name="Chen Z.-H."/>
        </authorList>
    </citation>
    <scope>NUCLEOTIDE SEQUENCE</scope>
    <source>
        <strain evidence="7">Whitten #5841</strain>
        <tissue evidence="7">Leaf</tissue>
    </source>
</reference>
<evidence type="ECO:0000256" key="2">
    <source>
        <dbReference type="ARBA" id="ARBA00004714"/>
    </source>
</evidence>
<dbReference type="InterPro" id="IPR013785">
    <property type="entry name" value="Aldolase_TIM"/>
</dbReference>
<dbReference type="OrthoDB" id="36455at2759"/>
<keyword evidence="6" id="KW-0456">Lyase</keyword>
<name>A0A8T2UAW9_CERRI</name>
<comment type="pathway">
    <text evidence="2">Carbohydrate degradation; glycolysis; D-glyceraldehyde 3-phosphate and glycerone phosphate from D-glucose: step 4/4.</text>
</comment>
<sequence length="251" mass="27278">MAALLKSSVFLGSSKFMRQALKPATVSTSTHQSAHLVVRVGPYDEELIKTANSIAYKARAILAMDESNATCGKRLASIGLENTKANHQAYRELLVTTHGIGLYIFGAIWFEETLYQSTVAGKKFVDCLQEADIAPGIKVDKGLVPLARSNDESSCQGLDSLASKSAEYYKQGTRFAKWRTVVSIPNGPSRLAAVEAAWGLARYAKISHEHGIVPIVELAEQEWKEGILLKPSMVTPGAECKERANPEVVAE</sequence>
<dbReference type="Gene3D" id="3.20.20.70">
    <property type="entry name" value="Aldolase class I"/>
    <property type="match status" value="2"/>
</dbReference>
<evidence type="ECO:0000256" key="6">
    <source>
        <dbReference type="ARBA" id="ARBA00023239"/>
    </source>
</evidence>
<proteinExistence type="inferred from homology"/>
<organism evidence="7 8">
    <name type="scientific">Ceratopteris richardii</name>
    <name type="common">Triangle waterfern</name>
    <dbReference type="NCBI Taxonomy" id="49495"/>
    <lineage>
        <taxon>Eukaryota</taxon>
        <taxon>Viridiplantae</taxon>
        <taxon>Streptophyta</taxon>
        <taxon>Embryophyta</taxon>
        <taxon>Tracheophyta</taxon>
        <taxon>Polypodiopsida</taxon>
        <taxon>Polypodiidae</taxon>
        <taxon>Polypodiales</taxon>
        <taxon>Pteridineae</taxon>
        <taxon>Pteridaceae</taxon>
        <taxon>Parkerioideae</taxon>
        <taxon>Ceratopteris</taxon>
    </lineage>
</organism>
<dbReference type="Pfam" id="PF00274">
    <property type="entry name" value="Glycolytic"/>
    <property type="match status" value="1"/>
</dbReference>
<dbReference type="EMBL" id="CM035413">
    <property type="protein sequence ID" value="KAH7431026.1"/>
    <property type="molecule type" value="Genomic_DNA"/>
</dbReference>
<dbReference type="GO" id="GO:0004332">
    <property type="term" value="F:fructose-bisphosphate aldolase activity"/>
    <property type="evidence" value="ECO:0007669"/>
    <property type="project" value="UniProtKB-EC"/>
</dbReference>
<dbReference type="InterPro" id="IPR000741">
    <property type="entry name" value="FBA_I"/>
</dbReference>
<comment type="caution">
    <text evidence="7">The sequence shown here is derived from an EMBL/GenBank/DDBJ whole genome shotgun (WGS) entry which is preliminary data.</text>
</comment>
<accession>A0A8T2UAW9</accession>
<dbReference type="SUPFAM" id="SSF51569">
    <property type="entry name" value="Aldolase"/>
    <property type="match status" value="1"/>
</dbReference>
<evidence type="ECO:0000256" key="5">
    <source>
        <dbReference type="ARBA" id="ARBA00023152"/>
    </source>
</evidence>
<evidence type="ECO:0000313" key="8">
    <source>
        <dbReference type="Proteomes" id="UP000825935"/>
    </source>
</evidence>
<comment type="similarity">
    <text evidence="3">Belongs to the class I fructose-bisphosphate aldolase family.</text>
</comment>
<dbReference type="OMA" id="SHEHGIV"/>
<dbReference type="AlphaFoldDB" id="A0A8T2UAW9"/>
<dbReference type="GO" id="GO:0006096">
    <property type="term" value="P:glycolytic process"/>
    <property type="evidence" value="ECO:0007669"/>
    <property type="project" value="UniProtKB-KW"/>
</dbReference>
<dbReference type="Proteomes" id="UP000825935">
    <property type="component" value="Chromosome 8"/>
</dbReference>
<dbReference type="EC" id="4.1.2.13" evidence="4"/>
<keyword evidence="8" id="KW-1185">Reference proteome</keyword>